<sequence length="52" mass="6293">MQQTLTQHVADTQQWQNFSDNQFRQLNAMMAQNQNNWDAFFRSRGYDPNQQI</sequence>
<gene>
    <name evidence="1" type="primary">ga20622</name>
    <name evidence="1" type="ORF">PR202_ga20622</name>
</gene>
<dbReference type="Proteomes" id="UP001054889">
    <property type="component" value="Unassembled WGS sequence"/>
</dbReference>
<reference evidence="1" key="1">
    <citation type="journal article" date="2018" name="DNA Res.">
        <title>Multiple hybrid de novo genome assembly of finger millet, an orphan allotetraploid crop.</title>
        <authorList>
            <person name="Hatakeyama M."/>
            <person name="Aluri S."/>
            <person name="Balachadran M.T."/>
            <person name="Sivarajan S.R."/>
            <person name="Patrignani A."/>
            <person name="Gruter S."/>
            <person name="Poveda L."/>
            <person name="Shimizu-Inatsugi R."/>
            <person name="Baeten J."/>
            <person name="Francoijs K.J."/>
            <person name="Nataraja K.N."/>
            <person name="Reddy Y.A.N."/>
            <person name="Phadnis S."/>
            <person name="Ravikumar R.L."/>
            <person name="Schlapbach R."/>
            <person name="Sreeman S.M."/>
            <person name="Shimizu K.K."/>
        </authorList>
    </citation>
    <scope>NUCLEOTIDE SEQUENCE</scope>
</reference>
<organism evidence="1 2">
    <name type="scientific">Eleusine coracana subsp. coracana</name>
    <dbReference type="NCBI Taxonomy" id="191504"/>
    <lineage>
        <taxon>Eukaryota</taxon>
        <taxon>Viridiplantae</taxon>
        <taxon>Streptophyta</taxon>
        <taxon>Embryophyta</taxon>
        <taxon>Tracheophyta</taxon>
        <taxon>Spermatophyta</taxon>
        <taxon>Magnoliopsida</taxon>
        <taxon>Liliopsida</taxon>
        <taxon>Poales</taxon>
        <taxon>Poaceae</taxon>
        <taxon>PACMAD clade</taxon>
        <taxon>Chloridoideae</taxon>
        <taxon>Cynodonteae</taxon>
        <taxon>Eleusininae</taxon>
        <taxon>Eleusine</taxon>
    </lineage>
</organism>
<keyword evidence="2" id="KW-1185">Reference proteome</keyword>
<dbReference type="AlphaFoldDB" id="A0AAV5CZJ3"/>
<dbReference type="EMBL" id="BQKI01000009">
    <property type="protein sequence ID" value="GJN03205.1"/>
    <property type="molecule type" value="Genomic_DNA"/>
</dbReference>
<proteinExistence type="predicted"/>
<accession>A0AAV5CZJ3</accession>
<reference evidence="1" key="2">
    <citation type="submission" date="2021-12" db="EMBL/GenBank/DDBJ databases">
        <title>Resequencing data analysis of finger millet.</title>
        <authorList>
            <person name="Hatakeyama M."/>
            <person name="Aluri S."/>
            <person name="Balachadran M.T."/>
            <person name="Sivarajan S.R."/>
            <person name="Poveda L."/>
            <person name="Shimizu-Inatsugi R."/>
            <person name="Schlapbach R."/>
            <person name="Sreeman S.M."/>
            <person name="Shimizu K.K."/>
        </authorList>
    </citation>
    <scope>NUCLEOTIDE SEQUENCE</scope>
</reference>
<name>A0AAV5CZJ3_ELECO</name>
<evidence type="ECO:0000313" key="2">
    <source>
        <dbReference type="Proteomes" id="UP001054889"/>
    </source>
</evidence>
<comment type="caution">
    <text evidence="1">The sequence shown here is derived from an EMBL/GenBank/DDBJ whole genome shotgun (WGS) entry which is preliminary data.</text>
</comment>
<protein>
    <submittedName>
        <fullName evidence="1">Uncharacterized protein</fullName>
    </submittedName>
</protein>
<evidence type="ECO:0000313" key="1">
    <source>
        <dbReference type="EMBL" id="GJN03205.1"/>
    </source>
</evidence>